<dbReference type="Proteomes" id="UP000031366">
    <property type="component" value="Unassembled WGS sequence"/>
</dbReference>
<sequence>MKIDLHSHTTASDGRYSPSELVDYAIKKKINILSITDHDTTDGVEEALIYSKKLPITILPGIELSTIHNKESIHILGYFRDDSYKALSLQNFLREMKDFRAERGKKIIENLKKYFNIIIDYDQVSSNPIIARPHIAKAIIDSGYNYSFDEIFKKFLSKDSPAYVENKKVSLDEGIQLLKEHNAFVSLAHPILIKKSKVEDLISHDFDGIEAYYSLNTEYDTAKFINLAHKYNKTLTCGSDFHGIYNDSSHGDLGSCYFDNKRCEAFLKSLEI</sequence>
<name>A0A0C1U5Z1_9CLOT</name>
<dbReference type="Pfam" id="PF02811">
    <property type="entry name" value="PHP"/>
    <property type="match status" value="1"/>
</dbReference>
<dbReference type="SMART" id="SM00481">
    <property type="entry name" value="POLIIIAc"/>
    <property type="match status" value="1"/>
</dbReference>
<dbReference type="InterPro" id="IPR003141">
    <property type="entry name" value="Pol/His_phosphatase_N"/>
</dbReference>
<dbReference type="PANTHER" id="PTHR42924:SF3">
    <property type="entry name" value="POLYMERASE_HISTIDINOL PHOSPHATASE N-TERMINAL DOMAIN-CONTAINING PROTEIN"/>
    <property type="match status" value="1"/>
</dbReference>
<dbReference type="Gene3D" id="1.10.150.650">
    <property type="match status" value="1"/>
</dbReference>
<keyword evidence="3" id="KW-1185">Reference proteome</keyword>
<dbReference type="OrthoDB" id="9791620at2"/>
<reference evidence="2 3" key="1">
    <citation type="journal article" date="2015" name="Infect. Genet. Evol.">
        <title>Genomic sequences of six botulinum neurotoxin-producing strains representing three clostridial species illustrate the mobility and diversity of botulinum neurotoxin genes.</title>
        <authorList>
            <person name="Smith T.J."/>
            <person name="Hill K.K."/>
            <person name="Xie G."/>
            <person name="Foley B.T."/>
            <person name="Williamson C.H."/>
            <person name="Foster J.T."/>
            <person name="Johnson S.L."/>
            <person name="Chertkov O."/>
            <person name="Teshima H."/>
            <person name="Gibbons H.S."/>
            <person name="Johnsky L.A."/>
            <person name="Karavis M.A."/>
            <person name="Smith L.A."/>
        </authorList>
    </citation>
    <scope>NUCLEOTIDE SEQUENCE [LARGE SCALE GENOMIC DNA]</scope>
    <source>
        <strain evidence="2 3">CDC 2741</strain>
    </source>
</reference>
<evidence type="ECO:0000313" key="3">
    <source>
        <dbReference type="Proteomes" id="UP000031366"/>
    </source>
</evidence>
<protein>
    <submittedName>
        <fullName evidence="2">PHP domain protein</fullName>
    </submittedName>
</protein>
<organism evidence="2 3">
    <name type="scientific">Clostridium argentinense CDC 2741</name>
    <dbReference type="NCBI Taxonomy" id="1418104"/>
    <lineage>
        <taxon>Bacteria</taxon>
        <taxon>Bacillati</taxon>
        <taxon>Bacillota</taxon>
        <taxon>Clostridia</taxon>
        <taxon>Eubacteriales</taxon>
        <taxon>Clostridiaceae</taxon>
        <taxon>Clostridium</taxon>
    </lineage>
</organism>
<dbReference type="CDD" id="cd07438">
    <property type="entry name" value="PHP_HisPPase_AMP"/>
    <property type="match status" value="1"/>
</dbReference>
<dbReference type="Gene3D" id="3.20.20.140">
    <property type="entry name" value="Metal-dependent hydrolases"/>
    <property type="match status" value="1"/>
</dbReference>
<dbReference type="InterPro" id="IPR004013">
    <property type="entry name" value="PHP_dom"/>
</dbReference>
<evidence type="ECO:0000259" key="1">
    <source>
        <dbReference type="SMART" id="SM00481"/>
    </source>
</evidence>
<evidence type="ECO:0000313" key="2">
    <source>
        <dbReference type="EMBL" id="KIE48119.1"/>
    </source>
</evidence>
<dbReference type="InterPro" id="IPR052018">
    <property type="entry name" value="PHP_domain"/>
</dbReference>
<gene>
    <name evidence="2" type="ORF">U732_3893</name>
</gene>
<dbReference type="STRING" id="29341.RSJ17_11655"/>
<accession>A0A0C1U5Z1</accession>
<dbReference type="InterPro" id="IPR016195">
    <property type="entry name" value="Pol/histidinol_Pase-like"/>
</dbReference>
<dbReference type="EMBL" id="AYSO01000012">
    <property type="protein sequence ID" value="KIE48119.1"/>
    <property type="molecule type" value="Genomic_DNA"/>
</dbReference>
<proteinExistence type="predicted"/>
<feature type="domain" description="Polymerase/histidinol phosphatase N-terminal" evidence="1">
    <location>
        <begin position="3"/>
        <end position="68"/>
    </location>
</feature>
<dbReference type="GO" id="GO:0035312">
    <property type="term" value="F:5'-3' DNA exonuclease activity"/>
    <property type="evidence" value="ECO:0007669"/>
    <property type="project" value="TreeGrafter"/>
</dbReference>
<dbReference type="GO" id="GO:0004534">
    <property type="term" value="F:5'-3' RNA exonuclease activity"/>
    <property type="evidence" value="ECO:0007669"/>
    <property type="project" value="TreeGrafter"/>
</dbReference>
<dbReference type="AlphaFoldDB" id="A0A0C1U5Z1"/>
<dbReference type="PANTHER" id="PTHR42924">
    <property type="entry name" value="EXONUCLEASE"/>
    <property type="match status" value="1"/>
</dbReference>
<comment type="caution">
    <text evidence="2">The sequence shown here is derived from an EMBL/GenBank/DDBJ whole genome shotgun (WGS) entry which is preliminary data.</text>
</comment>
<dbReference type="RefSeq" id="WP_039630442.1">
    <property type="nucleotide sequence ID" value="NZ_AYSO01000012.1"/>
</dbReference>
<dbReference type="SUPFAM" id="SSF89550">
    <property type="entry name" value="PHP domain-like"/>
    <property type="match status" value="1"/>
</dbReference>